<gene>
    <name evidence="2" type="ORF">niasHS_013738</name>
</gene>
<evidence type="ECO:0000256" key="1">
    <source>
        <dbReference type="SAM" id="MobiDB-lite"/>
    </source>
</evidence>
<dbReference type="Proteomes" id="UP001620645">
    <property type="component" value="Unassembled WGS sequence"/>
</dbReference>
<reference evidence="2 3" key="1">
    <citation type="submission" date="2024-10" db="EMBL/GenBank/DDBJ databases">
        <authorList>
            <person name="Kim D."/>
        </authorList>
    </citation>
    <scope>NUCLEOTIDE SEQUENCE [LARGE SCALE GENOMIC DNA]</scope>
    <source>
        <strain evidence="2">Taebaek</strain>
    </source>
</reference>
<proteinExistence type="predicted"/>
<evidence type="ECO:0000313" key="3">
    <source>
        <dbReference type="Proteomes" id="UP001620645"/>
    </source>
</evidence>
<evidence type="ECO:0000313" key="2">
    <source>
        <dbReference type="EMBL" id="KAL3080544.1"/>
    </source>
</evidence>
<evidence type="ECO:0008006" key="4">
    <source>
        <dbReference type="Google" id="ProtNLM"/>
    </source>
</evidence>
<dbReference type="AlphaFoldDB" id="A0ABD2IKA0"/>
<comment type="caution">
    <text evidence="2">The sequence shown here is derived from an EMBL/GenBank/DDBJ whole genome shotgun (WGS) entry which is preliminary data.</text>
</comment>
<accession>A0ABD2IKA0</accession>
<organism evidence="2 3">
    <name type="scientific">Heterodera schachtii</name>
    <name type="common">Sugarbeet cyst nematode worm</name>
    <name type="synonym">Tylenchus schachtii</name>
    <dbReference type="NCBI Taxonomy" id="97005"/>
    <lineage>
        <taxon>Eukaryota</taxon>
        <taxon>Metazoa</taxon>
        <taxon>Ecdysozoa</taxon>
        <taxon>Nematoda</taxon>
        <taxon>Chromadorea</taxon>
        <taxon>Rhabditida</taxon>
        <taxon>Tylenchina</taxon>
        <taxon>Tylenchomorpha</taxon>
        <taxon>Tylenchoidea</taxon>
        <taxon>Heteroderidae</taxon>
        <taxon>Heteroderinae</taxon>
        <taxon>Heterodera</taxon>
    </lineage>
</organism>
<dbReference type="EMBL" id="JBICCN010000293">
    <property type="protein sequence ID" value="KAL3080544.1"/>
    <property type="molecule type" value="Genomic_DNA"/>
</dbReference>
<feature type="region of interest" description="Disordered" evidence="1">
    <location>
        <begin position="1"/>
        <end position="32"/>
    </location>
</feature>
<protein>
    <recommendedName>
        <fullName evidence="4">FLYWCH-type domain-containing protein</fullName>
    </recommendedName>
</protein>
<keyword evidence="3" id="KW-1185">Reference proteome</keyword>
<sequence>MNANNNNKSLKNGGRYGATANANNKKAMPHGTPPKFVYSPGRAGNRRFCLKFVLQIDSDAGLEQYRKDNALLKKPLKDGRIYFRCSRKGCPYKMTAIKNEHQQWNVYKKKVHNHVKIIPIGQHDAERRKQKAAAAASGSIAGKLSAEKRRQNAAAAKEIETMPTTNYCCSSSAAAGGAKIQIQISAEPTPTPPPAAKLFELAKCEQEMRQIATKWSLNFSEKRGSYLFLPPKDTKAFKDGVLLSLTDRGDHIRMDEFHSARSQVDKIQRWSKARGHTVIMRLASDQCAKMFANSS</sequence>
<name>A0ABD2IKA0_HETSC</name>